<dbReference type="SMART" id="SM00060">
    <property type="entry name" value="FN3"/>
    <property type="match status" value="1"/>
</dbReference>
<dbReference type="InterPro" id="IPR003961">
    <property type="entry name" value="FN3_dom"/>
</dbReference>
<dbReference type="GO" id="GO:0016787">
    <property type="term" value="F:hydrolase activity"/>
    <property type="evidence" value="ECO:0007669"/>
    <property type="project" value="UniProtKB-KW"/>
</dbReference>
<evidence type="ECO:0000256" key="6">
    <source>
        <dbReference type="SAM" id="SignalP"/>
    </source>
</evidence>
<feature type="compositionally biased region" description="Polar residues" evidence="5">
    <location>
        <begin position="118"/>
        <end position="133"/>
    </location>
</feature>
<accession>A0A9X1HZ06</accession>
<dbReference type="PANTHER" id="PTHR33607:SF2">
    <property type="entry name" value="ENDONUCLEASE-1"/>
    <property type="match status" value="1"/>
</dbReference>
<dbReference type="GO" id="GO:0004519">
    <property type="term" value="F:endonuclease activity"/>
    <property type="evidence" value="ECO:0007669"/>
    <property type="project" value="UniProtKB-KW"/>
</dbReference>
<keyword evidence="9" id="KW-1185">Reference proteome</keyword>
<evidence type="ECO:0000313" key="8">
    <source>
        <dbReference type="EMBL" id="MCB4798728.1"/>
    </source>
</evidence>
<feature type="region of interest" description="Disordered" evidence="5">
    <location>
        <begin position="275"/>
        <end position="298"/>
    </location>
</feature>
<evidence type="ECO:0000256" key="1">
    <source>
        <dbReference type="ARBA" id="ARBA00006429"/>
    </source>
</evidence>
<evidence type="ECO:0000256" key="5">
    <source>
        <dbReference type="SAM" id="MobiDB-lite"/>
    </source>
</evidence>
<evidence type="ECO:0000256" key="2">
    <source>
        <dbReference type="ARBA" id="ARBA00022722"/>
    </source>
</evidence>
<dbReference type="NCBIfam" id="TIGR04183">
    <property type="entry name" value="Por_Secre_tail"/>
    <property type="match status" value="1"/>
</dbReference>
<proteinExistence type="inferred from homology"/>
<sequence>MKHFYFFFLLISGLSFAQLTPPTALQDYYSGVDFNKTGTDLFDDLAIPTASKHSNYLSYTPGIWNASKETDLDPTNSNSVVLIYGYSDTDGNYVTDRTRDKDETGGTAGSHWNREHTFPNSLGSPSLDSNGDNNPPYADAHNLRPSDVTMNSNRGNKKFITGSGNAQDISGSWYPGDEWKGDVARIIMYMYLRYGDQCKPSYVANGTANAIDADMINLLLDWNAEDPVSTIEDNRNTYHGNTSNTYAQGNRNPFIDNPYLATVIWGGTAAENRWGDTADPDTEAPTTPTNLTASNPTSSTVDLAWTASTDNEAVVTYNIYIDGNYYVATNSTATTFTVTGLSAETTYQFAVLAVDAASNTSTLSNSVTETTLEAPASGDNCLSETFENIPTNASNYAERTWTGDDGGTWTSTDARTDQTLNSRTICIRNGNLTAPTITGGIGSLTVTTQLTFSGSDGTFDVLVNGNSVGSIPYSGDNTSATTTTITDINIEGSISLVLDNQSTSNRVRIDDLSWTCYNGSLSTSDAIGLSNINIYPNPVSGDSISINSNENLSFEIYNMLGKLLNEGKTINKTISIQTLNSGIYILKLSNGVQSITKRLIKE</sequence>
<dbReference type="InterPro" id="IPR026444">
    <property type="entry name" value="Secre_tail"/>
</dbReference>
<organism evidence="8 9">
    <name type="scientific">Neotamlana laminarinivorans</name>
    <dbReference type="NCBI Taxonomy" id="2883124"/>
    <lineage>
        <taxon>Bacteria</taxon>
        <taxon>Pseudomonadati</taxon>
        <taxon>Bacteroidota</taxon>
        <taxon>Flavobacteriia</taxon>
        <taxon>Flavobacteriales</taxon>
        <taxon>Flavobacteriaceae</taxon>
        <taxon>Neotamlana</taxon>
    </lineage>
</organism>
<dbReference type="PROSITE" id="PS50853">
    <property type="entry name" value="FN3"/>
    <property type="match status" value="1"/>
</dbReference>
<protein>
    <submittedName>
        <fullName evidence="8">Endonuclease</fullName>
    </submittedName>
</protein>
<keyword evidence="2" id="KW-0540">Nuclease</keyword>
<dbReference type="InterPro" id="IPR036116">
    <property type="entry name" value="FN3_sf"/>
</dbReference>
<dbReference type="InterPro" id="IPR007346">
    <property type="entry name" value="Endonuclease-I"/>
</dbReference>
<dbReference type="RefSeq" id="WP_226542976.1">
    <property type="nucleotide sequence ID" value="NZ_JAJAPW010000003.1"/>
</dbReference>
<dbReference type="Proteomes" id="UP001139199">
    <property type="component" value="Unassembled WGS sequence"/>
</dbReference>
<evidence type="ECO:0000259" key="7">
    <source>
        <dbReference type="PROSITE" id="PS50853"/>
    </source>
</evidence>
<feature type="chain" id="PRO_5040974165" evidence="6">
    <location>
        <begin position="18"/>
        <end position="602"/>
    </location>
</feature>
<name>A0A9X1HZ06_9FLAO</name>
<dbReference type="EMBL" id="JAJAPW010000003">
    <property type="protein sequence ID" value="MCB4798728.1"/>
    <property type="molecule type" value="Genomic_DNA"/>
</dbReference>
<feature type="signal peptide" evidence="6">
    <location>
        <begin position="1"/>
        <end position="17"/>
    </location>
</feature>
<dbReference type="Pfam" id="PF04231">
    <property type="entry name" value="Endonuclease_1"/>
    <property type="match status" value="1"/>
</dbReference>
<gene>
    <name evidence="8" type="ORF">LG649_07720</name>
</gene>
<dbReference type="Gene3D" id="2.60.40.10">
    <property type="entry name" value="Immunoglobulins"/>
    <property type="match status" value="1"/>
</dbReference>
<comment type="similarity">
    <text evidence="1">Belongs to the EndA/NucM nuclease family.</text>
</comment>
<dbReference type="PANTHER" id="PTHR33607">
    <property type="entry name" value="ENDONUCLEASE-1"/>
    <property type="match status" value="1"/>
</dbReference>
<dbReference type="SUPFAM" id="SSF54060">
    <property type="entry name" value="His-Me finger endonucleases"/>
    <property type="match status" value="1"/>
</dbReference>
<feature type="region of interest" description="Disordered" evidence="5">
    <location>
        <begin position="94"/>
        <end position="153"/>
    </location>
</feature>
<evidence type="ECO:0000256" key="3">
    <source>
        <dbReference type="ARBA" id="ARBA00022729"/>
    </source>
</evidence>
<keyword evidence="3 6" id="KW-0732">Signal</keyword>
<dbReference type="Pfam" id="PF00041">
    <property type="entry name" value="fn3"/>
    <property type="match status" value="1"/>
</dbReference>
<dbReference type="CDD" id="cd00063">
    <property type="entry name" value="FN3"/>
    <property type="match status" value="1"/>
</dbReference>
<evidence type="ECO:0000313" key="9">
    <source>
        <dbReference type="Proteomes" id="UP001139199"/>
    </source>
</evidence>
<dbReference type="SUPFAM" id="SSF49265">
    <property type="entry name" value="Fibronectin type III"/>
    <property type="match status" value="1"/>
</dbReference>
<dbReference type="InterPro" id="IPR013783">
    <property type="entry name" value="Ig-like_fold"/>
</dbReference>
<dbReference type="Pfam" id="PF18962">
    <property type="entry name" value="Por_Secre_tail"/>
    <property type="match status" value="1"/>
</dbReference>
<evidence type="ECO:0000256" key="4">
    <source>
        <dbReference type="ARBA" id="ARBA00022801"/>
    </source>
</evidence>
<reference evidence="8" key="1">
    <citation type="submission" date="2021-10" db="EMBL/GenBank/DDBJ databases">
        <title>Tamlana sargassums sp. nov., and Tamlana laminarinivorans sp. nov., two new bacteria isolated from the brown alga.</title>
        <authorList>
            <person name="Li J."/>
        </authorList>
    </citation>
    <scope>NUCLEOTIDE SEQUENCE</scope>
    <source>
        <strain evidence="8">PT2-4</strain>
    </source>
</reference>
<dbReference type="InterPro" id="IPR044925">
    <property type="entry name" value="His-Me_finger_sf"/>
</dbReference>
<feature type="domain" description="Fibronectin type-III" evidence="7">
    <location>
        <begin position="287"/>
        <end position="374"/>
    </location>
</feature>
<keyword evidence="4" id="KW-0378">Hydrolase</keyword>
<dbReference type="AlphaFoldDB" id="A0A9X1HZ06"/>
<keyword evidence="8" id="KW-0255">Endonuclease</keyword>
<comment type="caution">
    <text evidence="8">The sequence shown here is derived from an EMBL/GenBank/DDBJ whole genome shotgun (WGS) entry which is preliminary data.</text>
</comment>